<dbReference type="AlphaFoldDB" id="A0A2S7TZT8"/>
<evidence type="ECO:0008006" key="3">
    <source>
        <dbReference type="Google" id="ProtNLM"/>
    </source>
</evidence>
<name>A0A2S7TZT8_9BACT</name>
<evidence type="ECO:0000313" key="2">
    <source>
        <dbReference type="Proteomes" id="UP000239907"/>
    </source>
</evidence>
<reference evidence="1 2" key="1">
    <citation type="submission" date="2016-12" db="EMBL/GenBank/DDBJ databases">
        <title>Study of bacterial adaptation to deep sea.</title>
        <authorList>
            <person name="Song J."/>
            <person name="Yoshizawa S."/>
            <person name="Kogure K."/>
        </authorList>
    </citation>
    <scope>NUCLEOTIDE SEQUENCE [LARGE SCALE GENOMIC DNA]</scope>
    <source>
        <strain evidence="1 2">SAORIC-165</strain>
    </source>
</reference>
<accession>A0A2S7TZT8</accession>
<evidence type="ECO:0000313" key="1">
    <source>
        <dbReference type="EMBL" id="PQJ27767.1"/>
    </source>
</evidence>
<comment type="caution">
    <text evidence="1">The sequence shown here is derived from an EMBL/GenBank/DDBJ whole genome shotgun (WGS) entry which is preliminary data.</text>
</comment>
<organism evidence="1 2">
    <name type="scientific">Rubritalea profundi</name>
    <dbReference type="NCBI Taxonomy" id="1658618"/>
    <lineage>
        <taxon>Bacteria</taxon>
        <taxon>Pseudomonadati</taxon>
        <taxon>Verrucomicrobiota</taxon>
        <taxon>Verrucomicrobiia</taxon>
        <taxon>Verrucomicrobiales</taxon>
        <taxon>Rubritaleaceae</taxon>
        <taxon>Rubritalea</taxon>
    </lineage>
</organism>
<gene>
    <name evidence="1" type="ORF">BSZ32_04120</name>
</gene>
<proteinExistence type="predicted"/>
<dbReference type="EMBL" id="MQWA01000001">
    <property type="protein sequence ID" value="PQJ27767.1"/>
    <property type="molecule type" value="Genomic_DNA"/>
</dbReference>
<keyword evidence="2" id="KW-1185">Reference proteome</keyword>
<dbReference type="Proteomes" id="UP000239907">
    <property type="component" value="Unassembled WGS sequence"/>
</dbReference>
<protein>
    <recommendedName>
        <fullName evidence="3">Type II secretion system protein GspG C-terminal domain-containing protein</fullName>
    </recommendedName>
</protein>
<sequence>MLLSLISALFISAKYYKEAADKSSCITQISQFQKAVRTYQNLNSLANGDSISSSDFYGEDKPYRVKVFCPLGGGDYNLLEEIPSSGVAFATCAEYNALNGSKDPSQAHTSANLSGW</sequence>